<dbReference type="InterPro" id="IPR015797">
    <property type="entry name" value="NUDIX_hydrolase-like_dom_sf"/>
</dbReference>
<gene>
    <name evidence="1" type="ORF">MCOL2_20276</name>
</gene>
<sequence>MLSIIVLDKERVLVEQRQESGLLANLFQFPTVEVGANDNREMTKLAFFKKNTGLKWN</sequence>
<accession>W7CWN3</accession>
<organism evidence="1 2">
    <name type="scientific">Listeria fleischmannii FSL S10-1203</name>
    <dbReference type="NCBI Taxonomy" id="1265822"/>
    <lineage>
        <taxon>Bacteria</taxon>
        <taxon>Bacillati</taxon>
        <taxon>Bacillota</taxon>
        <taxon>Bacilli</taxon>
        <taxon>Bacillales</taxon>
        <taxon>Listeriaceae</taxon>
        <taxon>Listeria</taxon>
    </lineage>
</organism>
<name>W7CWN3_9LIST</name>
<reference evidence="1 2" key="1">
    <citation type="submission" date="2012-12" db="EMBL/GenBank/DDBJ databases">
        <title>Novel taxa of Listeriaceae from agricultural environments in the United States.</title>
        <authorList>
            <person name="den Bakker H.C."/>
            <person name="Allred A."/>
            <person name="Warchocki S."/>
            <person name="Wright E.M."/>
            <person name="Burrell A."/>
            <person name="Nightingale K.K."/>
            <person name="Kephart D."/>
            <person name="Wiedmann M."/>
        </authorList>
    </citation>
    <scope>NUCLEOTIDE SEQUENCE [LARGE SCALE GENOMIC DNA]</scope>
    <source>
        <strain evidence="1 2">FSL S10-1203</strain>
    </source>
</reference>
<comment type="caution">
    <text evidence="1">The sequence shown here is derived from an EMBL/GenBank/DDBJ whole genome shotgun (WGS) entry which is preliminary data.</text>
</comment>
<dbReference type="AlphaFoldDB" id="W7CWN3"/>
<evidence type="ECO:0000313" key="2">
    <source>
        <dbReference type="Proteomes" id="UP000019241"/>
    </source>
</evidence>
<proteinExistence type="predicted"/>
<dbReference type="PATRIC" id="fig|1265822.4.peg.4148"/>
<dbReference type="Proteomes" id="UP000019241">
    <property type="component" value="Unassembled WGS sequence"/>
</dbReference>
<dbReference type="Gene3D" id="3.90.79.10">
    <property type="entry name" value="Nucleoside Triphosphate Pyrophosphohydrolase"/>
    <property type="match status" value="1"/>
</dbReference>
<evidence type="ECO:0000313" key="1">
    <source>
        <dbReference type="EMBL" id="EUJ43919.1"/>
    </source>
</evidence>
<dbReference type="SUPFAM" id="SSF55811">
    <property type="entry name" value="Nudix"/>
    <property type="match status" value="1"/>
</dbReference>
<dbReference type="EMBL" id="AODM01000091">
    <property type="protein sequence ID" value="EUJ43919.1"/>
    <property type="molecule type" value="Genomic_DNA"/>
</dbReference>
<protein>
    <submittedName>
        <fullName evidence="1">A/G-specific adenine glycosylase</fullName>
    </submittedName>
</protein>